<feature type="transmembrane region" description="Helical" evidence="1">
    <location>
        <begin position="427"/>
        <end position="451"/>
    </location>
</feature>
<dbReference type="EMBL" id="FNIX01000005">
    <property type="protein sequence ID" value="SDP14171.1"/>
    <property type="molecule type" value="Genomic_DNA"/>
</dbReference>
<protein>
    <submittedName>
        <fullName evidence="2">Putative ABC transport system permease protein</fullName>
    </submittedName>
</protein>
<gene>
    <name evidence="2" type="ORF">SAMN05421507_105387</name>
</gene>
<evidence type="ECO:0000313" key="2">
    <source>
        <dbReference type="EMBL" id="SDP14171.1"/>
    </source>
</evidence>
<feature type="transmembrane region" description="Helical" evidence="1">
    <location>
        <begin position="681"/>
        <end position="705"/>
    </location>
</feature>
<feature type="transmembrane region" description="Helical" evidence="1">
    <location>
        <begin position="263"/>
        <end position="286"/>
    </location>
</feature>
<sequence>MQLPWRAAPRAALSSPLTLVVSIVTTLLLGFVVAAAALHSSASGSAALAYQQDRICPHTVHPGLDGEGLPLSQAVSMAARSDLGGAYSRIGRPDFGGIATYGRFGYRPDAQAHLTVLQGGGTGLWVPRTIATAAKVRVGDRLTGSSLVVTAIYADLAQPVDGWWCSEAKTAVPNPLGGDGASTSVIWVSSPSDLALLPPEFASNATVTLRFASARLSTLDEAESLRDQGNARLTALGLPLTRTDLLSGAIAAARTSERNVSSALLPLVLISVLVGLAGVGTVTVQWAQRRHSELRLLWVRGASPLALGFRGVLELGLPLVLGGVLGLVAARLLLPLYAPGVELAPGTLWVAPGFVLGVVVLSLAVTVLVASWRAHRTFQRRARARRFSLVPWELVVASLAVLAWFRLSDNGLGTSPKAGSLPRVDVAALAFPLLVVLAAALLATRLLRWSLGWSHRVRWWQVPAAQFAVRRLAAAAGPVTGVLLVGVLAVGTIAVGSTVAGAQQSALASKSGVFVGANSTVQVSQDIALGRVELPSSLRGNTTLVGVSTGALVVDPATFTDAAVLDDAASVRALISDLKRTGDIAPAVRIGRSANQEIQIPGLPLLKPVASLPSFPKLGTRGYVLARDSVPAVDQVGSWHLWSALPLADLTSALQAQGIHYTNVADRARVLDGLPFLTVEWTFGFVAAIGVVLAVVAAVALLLAIEVRRRQNAVSGALSTRMGMRPSVLWSSHLLEVGALASLALAVGLLASFTSTGAAVPRLDPAPWLNPAPMLPNLLPLLGVMVGCGAVVVLVAAWLALRGVRTARMGELLR</sequence>
<feature type="transmembrane region" description="Helical" evidence="1">
    <location>
        <begin position="778"/>
        <end position="801"/>
    </location>
</feature>
<keyword evidence="3" id="KW-1185">Reference proteome</keyword>
<name>A0A1H0Q9X7_9PSEU</name>
<reference evidence="3" key="1">
    <citation type="submission" date="2016-10" db="EMBL/GenBank/DDBJ databases">
        <authorList>
            <person name="Varghese N."/>
            <person name="Submissions S."/>
        </authorList>
    </citation>
    <scope>NUCLEOTIDE SEQUENCE [LARGE SCALE GENOMIC DNA]</scope>
    <source>
        <strain evidence="3">CGMCC 4.6609</strain>
    </source>
</reference>
<feature type="transmembrane region" description="Helical" evidence="1">
    <location>
        <begin position="389"/>
        <end position="407"/>
    </location>
</feature>
<dbReference type="STRING" id="641025.SAMN05421507_105387"/>
<feature type="transmembrane region" description="Helical" evidence="1">
    <location>
        <begin position="734"/>
        <end position="758"/>
    </location>
</feature>
<keyword evidence="1" id="KW-0812">Transmembrane</keyword>
<proteinExistence type="predicted"/>
<evidence type="ECO:0000313" key="3">
    <source>
        <dbReference type="Proteomes" id="UP000199691"/>
    </source>
</evidence>
<dbReference type="AlphaFoldDB" id="A0A1H0Q9X7"/>
<feature type="transmembrane region" description="Helical" evidence="1">
    <location>
        <begin position="307"/>
        <end position="329"/>
    </location>
</feature>
<dbReference type="Proteomes" id="UP000199691">
    <property type="component" value="Unassembled WGS sequence"/>
</dbReference>
<accession>A0A1H0Q9X7</accession>
<organism evidence="2 3">
    <name type="scientific">Lentzea jiangxiensis</name>
    <dbReference type="NCBI Taxonomy" id="641025"/>
    <lineage>
        <taxon>Bacteria</taxon>
        <taxon>Bacillati</taxon>
        <taxon>Actinomycetota</taxon>
        <taxon>Actinomycetes</taxon>
        <taxon>Pseudonocardiales</taxon>
        <taxon>Pseudonocardiaceae</taxon>
        <taxon>Lentzea</taxon>
    </lineage>
</organism>
<dbReference type="OrthoDB" id="3653743at2"/>
<feature type="transmembrane region" description="Helical" evidence="1">
    <location>
        <begin position="349"/>
        <end position="369"/>
    </location>
</feature>
<dbReference type="RefSeq" id="WP_143022705.1">
    <property type="nucleotide sequence ID" value="NZ_FNIX01000005.1"/>
</dbReference>
<evidence type="ECO:0000256" key="1">
    <source>
        <dbReference type="SAM" id="Phobius"/>
    </source>
</evidence>
<keyword evidence="1" id="KW-1133">Transmembrane helix</keyword>
<keyword evidence="1" id="KW-0472">Membrane</keyword>
<feature type="transmembrane region" description="Helical" evidence="1">
    <location>
        <begin position="472"/>
        <end position="495"/>
    </location>
</feature>